<reference evidence="2 3" key="1">
    <citation type="submission" date="2021-04" db="EMBL/GenBank/DDBJ databases">
        <title>Whole-genome sequencing of Saccharopolyspora endophytica KCTC 19397.</title>
        <authorList>
            <person name="Ay H."/>
            <person name="Saygin H."/>
            <person name="Sahin N."/>
        </authorList>
    </citation>
    <scope>NUCLEOTIDE SEQUENCE [LARGE SCALE GENOMIC DNA]</scope>
    <source>
        <strain evidence="2 3">KCTC 19397</strain>
    </source>
</reference>
<keyword evidence="3" id="KW-1185">Reference proteome</keyword>
<dbReference type="RefSeq" id="WP_210970753.1">
    <property type="nucleotide sequence ID" value="NZ_JAGPXE010000006.1"/>
</dbReference>
<feature type="region of interest" description="Disordered" evidence="1">
    <location>
        <begin position="1"/>
        <end position="20"/>
    </location>
</feature>
<accession>A0ABS5DH00</accession>
<gene>
    <name evidence="2" type="ORF">KBO27_15785</name>
</gene>
<organism evidence="2 3">
    <name type="scientific">Saccharopolyspora endophytica</name>
    <dbReference type="NCBI Taxonomy" id="543886"/>
    <lineage>
        <taxon>Bacteria</taxon>
        <taxon>Bacillati</taxon>
        <taxon>Actinomycetota</taxon>
        <taxon>Actinomycetes</taxon>
        <taxon>Pseudonocardiales</taxon>
        <taxon>Pseudonocardiaceae</taxon>
        <taxon>Saccharopolyspora</taxon>
    </lineage>
</organism>
<proteinExistence type="predicted"/>
<name>A0ABS5DH00_9PSEU</name>
<evidence type="ECO:0000313" key="3">
    <source>
        <dbReference type="Proteomes" id="UP000674084"/>
    </source>
</evidence>
<comment type="caution">
    <text evidence="2">The sequence shown here is derived from an EMBL/GenBank/DDBJ whole genome shotgun (WGS) entry which is preliminary data.</text>
</comment>
<protein>
    <submittedName>
        <fullName evidence="2">Uncharacterized protein</fullName>
    </submittedName>
</protein>
<dbReference type="Proteomes" id="UP000674084">
    <property type="component" value="Unassembled WGS sequence"/>
</dbReference>
<dbReference type="EMBL" id="JAGPXE010000006">
    <property type="protein sequence ID" value="MBQ0925417.1"/>
    <property type="molecule type" value="Genomic_DNA"/>
</dbReference>
<feature type="compositionally biased region" description="Basic and acidic residues" evidence="1">
    <location>
        <begin position="7"/>
        <end position="20"/>
    </location>
</feature>
<sequence>MPNTTHDTPETPHAQHRERHRDCLARALPELIAQGWRLDHISETTEPEDDC</sequence>
<evidence type="ECO:0000313" key="2">
    <source>
        <dbReference type="EMBL" id="MBQ0925417.1"/>
    </source>
</evidence>
<evidence type="ECO:0000256" key="1">
    <source>
        <dbReference type="SAM" id="MobiDB-lite"/>
    </source>
</evidence>